<keyword evidence="3" id="KW-1185">Reference proteome</keyword>
<dbReference type="Proteomes" id="UP000053105">
    <property type="component" value="Unassembled WGS sequence"/>
</dbReference>
<proteinExistence type="predicted"/>
<feature type="region of interest" description="Disordered" evidence="1">
    <location>
        <begin position="1"/>
        <end position="27"/>
    </location>
</feature>
<sequence>QIMSPSPQRSVNGETTHNHNGYAAPASTSAHNILTSMNNLNGINAQTPYDTK</sequence>
<dbReference type="AlphaFoldDB" id="A0A0N0BFP9"/>
<protein>
    <submittedName>
        <fullName evidence="2">Uncharacterized protein</fullName>
    </submittedName>
</protein>
<feature type="compositionally biased region" description="Polar residues" evidence="1">
    <location>
        <begin position="1"/>
        <end position="19"/>
    </location>
</feature>
<organism evidence="2 3">
    <name type="scientific">Melipona quadrifasciata</name>
    <dbReference type="NCBI Taxonomy" id="166423"/>
    <lineage>
        <taxon>Eukaryota</taxon>
        <taxon>Metazoa</taxon>
        <taxon>Ecdysozoa</taxon>
        <taxon>Arthropoda</taxon>
        <taxon>Hexapoda</taxon>
        <taxon>Insecta</taxon>
        <taxon>Pterygota</taxon>
        <taxon>Neoptera</taxon>
        <taxon>Endopterygota</taxon>
        <taxon>Hymenoptera</taxon>
        <taxon>Apocrita</taxon>
        <taxon>Aculeata</taxon>
        <taxon>Apoidea</taxon>
        <taxon>Anthophila</taxon>
        <taxon>Apidae</taxon>
        <taxon>Melipona</taxon>
    </lineage>
</organism>
<evidence type="ECO:0000256" key="1">
    <source>
        <dbReference type="SAM" id="MobiDB-lite"/>
    </source>
</evidence>
<dbReference type="EMBL" id="KQ435794">
    <property type="protein sequence ID" value="KOX73668.1"/>
    <property type="molecule type" value="Genomic_DNA"/>
</dbReference>
<gene>
    <name evidence="2" type="ORF">WN51_13746</name>
</gene>
<evidence type="ECO:0000313" key="2">
    <source>
        <dbReference type="EMBL" id="KOX73668.1"/>
    </source>
</evidence>
<evidence type="ECO:0000313" key="3">
    <source>
        <dbReference type="Proteomes" id="UP000053105"/>
    </source>
</evidence>
<name>A0A0N0BFP9_9HYME</name>
<accession>A0A0N0BFP9</accession>
<feature type="non-terminal residue" evidence="2">
    <location>
        <position position="1"/>
    </location>
</feature>
<reference evidence="2 3" key="1">
    <citation type="submission" date="2015-07" db="EMBL/GenBank/DDBJ databases">
        <title>The genome of Melipona quadrifasciata.</title>
        <authorList>
            <person name="Pan H."/>
            <person name="Kapheim K."/>
        </authorList>
    </citation>
    <scope>NUCLEOTIDE SEQUENCE [LARGE SCALE GENOMIC DNA]</scope>
    <source>
        <strain evidence="2">0111107301</strain>
        <tissue evidence="2">Whole body</tissue>
    </source>
</reference>
<dbReference type="OrthoDB" id="6352355at2759"/>